<feature type="compositionally biased region" description="Basic and acidic residues" evidence="1">
    <location>
        <begin position="270"/>
        <end position="284"/>
    </location>
</feature>
<gene>
    <name evidence="2" type="ORF">LTR09_000727</name>
</gene>
<evidence type="ECO:0000313" key="3">
    <source>
        <dbReference type="Proteomes" id="UP001271007"/>
    </source>
</evidence>
<evidence type="ECO:0000256" key="1">
    <source>
        <dbReference type="SAM" id="MobiDB-lite"/>
    </source>
</evidence>
<name>A0AAJ0LXP9_9PEZI</name>
<dbReference type="AlphaFoldDB" id="A0AAJ0LXP9"/>
<dbReference type="EMBL" id="JAWDJX010000001">
    <property type="protein sequence ID" value="KAK3059161.1"/>
    <property type="molecule type" value="Genomic_DNA"/>
</dbReference>
<dbReference type="Proteomes" id="UP001271007">
    <property type="component" value="Unassembled WGS sequence"/>
</dbReference>
<keyword evidence="3" id="KW-1185">Reference proteome</keyword>
<comment type="caution">
    <text evidence="2">The sequence shown here is derived from an EMBL/GenBank/DDBJ whole genome shotgun (WGS) entry which is preliminary data.</text>
</comment>
<feature type="region of interest" description="Disordered" evidence="1">
    <location>
        <begin position="109"/>
        <end position="308"/>
    </location>
</feature>
<feature type="compositionally biased region" description="Low complexity" evidence="1">
    <location>
        <begin position="220"/>
        <end position="236"/>
    </location>
</feature>
<accession>A0AAJ0LXP9</accession>
<protein>
    <submittedName>
        <fullName evidence="2">Uncharacterized protein</fullName>
    </submittedName>
</protein>
<feature type="compositionally biased region" description="Basic residues" evidence="1">
    <location>
        <begin position="148"/>
        <end position="160"/>
    </location>
</feature>
<evidence type="ECO:0000313" key="2">
    <source>
        <dbReference type="EMBL" id="KAK3059161.1"/>
    </source>
</evidence>
<sequence length="308" mass="33353">MANTEMDTTPGLGEQIEALGQEYNSLEERITELERTNPHNKYNSLEERITELERTNPHNKPLLNSSPPLSEKLTLALNTTHSIAQELIRRLGNGDQLNSTLQAQLRASLGAESRPITPSHSYLPPTPALDDSAGLRTAADSTDERPLKRPQGRPPKKSIHDRKLSVSVSSTDMNQAAETPATLKQPVSQKDKEPLGRPRKAVAMPPQTGTPGATGDDTSSARNSLASASAASSKTSNGGVVETKESSEQPDGEGDASQEYVDNSMDVDEAECRDKSGSIPPERRSARKPKPTEKAGFLTWKSIKEARQ</sequence>
<reference evidence="2" key="1">
    <citation type="submission" date="2023-04" db="EMBL/GenBank/DDBJ databases">
        <title>Black Yeasts Isolated from many extreme environments.</title>
        <authorList>
            <person name="Coleine C."/>
            <person name="Stajich J.E."/>
            <person name="Selbmann L."/>
        </authorList>
    </citation>
    <scope>NUCLEOTIDE SEQUENCE</scope>
    <source>
        <strain evidence="2">CCFEE 5312</strain>
    </source>
</reference>
<feature type="compositionally biased region" description="Polar residues" evidence="1">
    <location>
        <begin position="166"/>
        <end position="177"/>
    </location>
</feature>
<proteinExistence type="predicted"/>
<organism evidence="2 3">
    <name type="scientific">Extremus antarcticus</name>
    <dbReference type="NCBI Taxonomy" id="702011"/>
    <lineage>
        <taxon>Eukaryota</taxon>
        <taxon>Fungi</taxon>
        <taxon>Dikarya</taxon>
        <taxon>Ascomycota</taxon>
        <taxon>Pezizomycotina</taxon>
        <taxon>Dothideomycetes</taxon>
        <taxon>Dothideomycetidae</taxon>
        <taxon>Mycosphaerellales</taxon>
        <taxon>Extremaceae</taxon>
        <taxon>Extremus</taxon>
    </lineage>
</organism>